<dbReference type="EMBL" id="AP021853">
    <property type="protein sequence ID" value="BBN99791.1"/>
    <property type="molecule type" value="Genomic_DNA"/>
</dbReference>
<keyword evidence="1" id="KW-1133">Transmembrane helix</keyword>
<reference evidence="2 3" key="1">
    <citation type="submission" date="2019-09" db="EMBL/GenBank/DDBJ databases">
        <title>Complete genome sequence of Sporolactobacillus terrae 70-3.</title>
        <authorList>
            <person name="Tanaka N."/>
            <person name="Shiwa Y."/>
            <person name="Fujita N."/>
            <person name="Tanasupawat S."/>
        </authorList>
    </citation>
    <scope>NUCLEOTIDE SEQUENCE [LARGE SCALE GENOMIC DNA]</scope>
    <source>
        <strain evidence="2 3">70-3</strain>
    </source>
</reference>
<feature type="transmembrane region" description="Helical" evidence="1">
    <location>
        <begin position="51"/>
        <end position="72"/>
    </location>
</feature>
<sequence length="76" mass="8614">MKRKINGVFILETSHLKRRAIEKKLYRFVQFTLLFIASIAGGLALKNIFNYSMIMGLGLGIVFLLCAVFVAGKYKQ</sequence>
<dbReference type="AlphaFoldDB" id="A0A5K7WYP8"/>
<dbReference type="Proteomes" id="UP000326951">
    <property type="component" value="Chromosome"/>
</dbReference>
<evidence type="ECO:0000313" key="2">
    <source>
        <dbReference type="EMBL" id="BBN99791.1"/>
    </source>
</evidence>
<evidence type="ECO:0000313" key="3">
    <source>
        <dbReference type="Proteomes" id="UP000326951"/>
    </source>
</evidence>
<proteinExistence type="predicted"/>
<keyword evidence="1" id="KW-0812">Transmembrane</keyword>
<gene>
    <name evidence="2" type="ORF">St703_24960</name>
</gene>
<evidence type="ECO:0000256" key="1">
    <source>
        <dbReference type="SAM" id="Phobius"/>
    </source>
</evidence>
<feature type="transmembrane region" description="Helical" evidence="1">
    <location>
        <begin position="25"/>
        <end position="45"/>
    </location>
</feature>
<organism evidence="2 3">
    <name type="scientific">Sporolactobacillus terrae</name>
    <dbReference type="NCBI Taxonomy" id="269673"/>
    <lineage>
        <taxon>Bacteria</taxon>
        <taxon>Bacillati</taxon>
        <taxon>Bacillota</taxon>
        <taxon>Bacilli</taxon>
        <taxon>Bacillales</taxon>
        <taxon>Sporolactobacillaceae</taxon>
        <taxon>Sporolactobacillus</taxon>
    </lineage>
</organism>
<accession>A0A5K7WYP8</accession>
<name>A0A5K7WYP8_9BACL</name>
<keyword evidence="1" id="KW-0472">Membrane</keyword>
<protein>
    <recommendedName>
        <fullName evidence="4">DUF202 domain-containing protein</fullName>
    </recommendedName>
</protein>
<evidence type="ECO:0008006" key="4">
    <source>
        <dbReference type="Google" id="ProtNLM"/>
    </source>
</evidence>